<dbReference type="AlphaFoldDB" id="Q6ERP1"/>
<evidence type="ECO:0000313" key="2">
    <source>
        <dbReference type="EMBL" id="BAD28679.1"/>
    </source>
</evidence>
<feature type="compositionally biased region" description="Pro residues" evidence="1">
    <location>
        <begin position="44"/>
        <end position="63"/>
    </location>
</feature>
<sequence length="216" mass="23340">MAKGKQQQTADSAFLLIQPRRRPLRLFSLRALAAGLSRAVAAVPYPPPPPPERPPPPPTPTTRPAPSSLAPEPSTTTRPSGGGGAAGRGRRARRSRLGSACWAWKHFLQSGDRGSARVIDYALLLDNHLGKRLTADRPRAAAPSSPAPARVPLLPRRLRFAGCRALACLPPPPLHFASPTAALARRLRRPPWRRRPPPLPLRPGRRVRTLPPSSGL</sequence>
<feature type="region of interest" description="Disordered" evidence="1">
    <location>
        <begin position="187"/>
        <end position="216"/>
    </location>
</feature>
<accession>Q6ERP1</accession>
<protein>
    <submittedName>
        <fullName evidence="2">Uncharacterized protein</fullName>
    </submittedName>
</protein>
<gene>
    <name evidence="2" type="primary">OSJNBa0055M07.14</name>
</gene>
<reference evidence="3" key="2">
    <citation type="journal article" date="2008" name="Nucleic Acids Res.">
        <title>The rice annotation project database (RAP-DB): 2008 update.</title>
        <authorList>
            <consortium name="The rice annotation project (RAP)"/>
        </authorList>
    </citation>
    <scope>GENOME REANNOTATION</scope>
    <source>
        <strain evidence="3">cv. Nipponbare</strain>
    </source>
</reference>
<evidence type="ECO:0000313" key="3">
    <source>
        <dbReference type="Proteomes" id="UP000000763"/>
    </source>
</evidence>
<dbReference type="EMBL" id="AP005536">
    <property type="protein sequence ID" value="BAD28679.1"/>
    <property type="molecule type" value="Genomic_DNA"/>
</dbReference>
<dbReference type="Proteomes" id="UP000000763">
    <property type="component" value="Chromosome 2"/>
</dbReference>
<evidence type="ECO:0000256" key="1">
    <source>
        <dbReference type="SAM" id="MobiDB-lite"/>
    </source>
</evidence>
<feature type="region of interest" description="Disordered" evidence="1">
    <location>
        <begin position="41"/>
        <end position="92"/>
    </location>
</feature>
<feature type="compositionally biased region" description="Low complexity" evidence="1">
    <location>
        <begin position="64"/>
        <end position="79"/>
    </location>
</feature>
<reference evidence="3" key="1">
    <citation type="journal article" date="2005" name="Nature">
        <title>The map-based sequence of the rice genome.</title>
        <authorList>
            <consortium name="International rice genome sequencing project (IRGSP)"/>
            <person name="Matsumoto T."/>
            <person name="Wu J."/>
            <person name="Kanamori H."/>
            <person name="Katayose Y."/>
            <person name="Fujisawa M."/>
            <person name="Namiki N."/>
            <person name="Mizuno H."/>
            <person name="Yamamoto K."/>
            <person name="Antonio B.A."/>
            <person name="Baba T."/>
            <person name="Sakata K."/>
            <person name="Nagamura Y."/>
            <person name="Aoki H."/>
            <person name="Arikawa K."/>
            <person name="Arita K."/>
            <person name="Bito T."/>
            <person name="Chiden Y."/>
            <person name="Fujitsuka N."/>
            <person name="Fukunaka R."/>
            <person name="Hamada M."/>
            <person name="Harada C."/>
            <person name="Hayashi A."/>
            <person name="Hijishita S."/>
            <person name="Honda M."/>
            <person name="Hosokawa S."/>
            <person name="Ichikawa Y."/>
            <person name="Idonuma A."/>
            <person name="Iijima M."/>
            <person name="Ikeda M."/>
            <person name="Ikeno M."/>
            <person name="Ito K."/>
            <person name="Ito S."/>
            <person name="Ito T."/>
            <person name="Ito Y."/>
            <person name="Ito Y."/>
            <person name="Iwabuchi A."/>
            <person name="Kamiya K."/>
            <person name="Karasawa W."/>
            <person name="Kurita K."/>
            <person name="Katagiri S."/>
            <person name="Kikuta A."/>
            <person name="Kobayashi H."/>
            <person name="Kobayashi N."/>
            <person name="Machita K."/>
            <person name="Maehara T."/>
            <person name="Masukawa M."/>
            <person name="Mizubayashi T."/>
            <person name="Mukai Y."/>
            <person name="Nagasaki H."/>
            <person name="Nagata Y."/>
            <person name="Naito S."/>
            <person name="Nakashima M."/>
            <person name="Nakama Y."/>
            <person name="Nakamichi Y."/>
            <person name="Nakamura M."/>
            <person name="Meguro A."/>
            <person name="Negishi M."/>
            <person name="Ohta I."/>
            <person name="Ohta T."/>
            <person name="Okamoto M."/>
            <person name="Ono N."/>
            <person name="Saji S."/>
            <person name="Sakaguchi M."/>
            <person name="Sakai K."/>
            <person name="Shibata M."/>
            <person name="Shimokawa T."/>
            <person name="Song J."/>
            <person name="Takazaki Y."/>
            <person name="Terasawa K."/>
            <person name="Tsugane M."/>
            <person name="Tsuji K."/>
            <person name="Ueda S."/>
            <person name="Waki K."/>
            <person name="Yamagata H."/>
            <person name="Yamamoto M."/>
            <person name="Yamamoto S."/>
            <person name="Yamane H."/>
            <person name="Yoshiki S."/>
            <person name="Yoshihara R."/>
            <person name="Yukawa K."/>
            <person name="Zhong H."/>
            <person name="Yano M."/>
            <person name="Yuan Q."/>
            <person name="Ouyang S."/>
            <person name="Liu J."/>
            <person name="Jones K.M."/>
            <person name="Gansberger K."/>
            <person name="Moffat K."/>
            <person name="Hill J."/>
            <person name="Bera J."/>
            <person name="Fadrosh D."/>
            <person name="Jin S."/>
            <person name="Johri S."/>
            <person name="Kim M."/>
            <person name="Overton L."/>
            <person name="Reardon M."/>
            <person name="Tsitrin T."/>
            <person name="Vuong H."/>
            <person name="Weaver B."/>
            <person name="Ciecko A."/>
            <person name="Tallon L."/>
            <person name="Jackson J."/>
            <person name="Pai G."/>
            <person name="Aken S.V."/>
            <person name="Utterback T."/>
            <person name="Reidmuller S."/>
            <person name="Feldblyum T."/>
            <person name="Hsiao J."/>
            <person name="Zismann V."/>
            <person name="Iobst S."/>
            <person name="de Vazeille A.R."/>
            <person name="Buell C.R."/>
            <person name="Ying K."/>
            <person name="Li Y."/>
            <person name="Lu T."/>
            <person name="Huang Y."/>
            <person name="Zhao Q."/>
            <person name="Feng Q."/>
            <person name="Zhang L."/>
            <person name="Zhu J."/>
            <person name="Weng Q."/>
            <person name="Mu J."/>
            <person name="Lu Y."/>
            <person name="Fan D."/>
            <person name="Liu Y."/>
            <person name="Guan J."/>
            <person name="Zhang Y."/>
            <person name="Yu S."/>
            <person name="Liu X."/>
            <person name="Zhang Y."/>
            <person name="Hong G."/>
            <person name="Han B."/>
            <person name="Choisne N."/>
            <person name="Demange N."/>
            <person name="Orjeda G."/>
            <person name="Samain S."/>
            <person name="Cattolico L."/>
            <person name="Pelletier E."/>
            <person name="Couloux A."/>
            <person name="Segurens B."/>
            <person name="Wincker P."/>
            <person name="D'Hont A."/>
            <person name="Scarpelli C."/>
            <person name="Weissenbach J."/>
            <person name="Salanoubat M."/>
            <person name="Quetier F."/>
            <person name="Yu Y."/>
            <person name="Kim H.R."/>
            <person name="Rambo T."/>
            <person name="Currie J."/>
            <person name="Collura K."/>
            <person name="Luo M."/>
            <person name="Yang T."/>
            <person name="Ammiraju J.S.S."/>
            <person name="Engler F."/>
            <person name="Soderlund C."/>
            <person name="Wing R.A."/>
            <person name="Palmer L.E."/>
            <person name="de la Bastide M."/>
            <person name="Spiegel L."/>
            <person name="Nascimento L."/>
            <person name="Zutavern T."/>
            <person name="O'Shaughnessy A."/>
            <person name="Dike S."/>
            <person name="Dedhia N."/>
            <person name="Preston R."/>
            <person name="Balija V."/>
            <person name="McCombie W.R."/>
            <person name="Chow T."/>
            <person name="Chen H."/>
            <person name="Chung M."/>
            <person name="Chen C."/>
            <person name="Shaw J."/>
            <person name="Wu H."/>
            <person name="Hsiao K."/>
            <person name="Chao Y."/>
            <person name="Chu M."/>
            <person name="Cheng C."/>
            <person name="Hour A."/>
            <person name="Lee P."/>
            <person name="Lin S."/>
            <person name="Lin Y."/>
            <person name="Liou J."/>
            <person name="Liu S."/>
            <person name="Hsing Y."/>
            <person name="Raghuvanshi S."/>
            <person name="Mohanty A."/>
            <person name="Bharti A.K."/>
            <person name="Gaur A."/>
            <person name="Gupta V."/>
            <person name="Kumar D."/>
            <person name="Ravi V."/>
            <person name="Vij S."/>
            <person name="Kapur A."/>
            <person name="Khurana P."/>
            <person name="Khurana P."/>
            <person name="Khurana J.P."/>
            <person name="Tyagi A.K."/>
            <person name="Gaikwad K."/>
            <person name="Singh A."/>
            <person name="Dalal V."/>
            <person name="Srivastava S."/>
            <person name="Dixit A."/>
            <person name="Pal A.K."/>
            <person name="Ghazi I.A."/>
            <person name="Yadav M."/>
            <person name="Pandit A."/>
            <person name="Bhargava A."/>
            <person name="Sureshbabu K."/>
            <person name="Batra K."/>
            <person name="Sharma T.R."/>
            <person name="Mohapatra T."/>
            <person name="Singh N.K."/>
            <person name="Messing J."/>
            <person name="Nelson A.B."/>
            <person name="Fuks G."/>
            <person name="Kavchok S."/>
            <person name="Keizer G."/>
            <person name="Linton E."/>
            <person name="Llaca V."/>
            <person name="Song R."/>
            <person name="Tanyolac B."/>
            <person name="Young S."/>
            <person name="Ho-Il K."/>
            <person name="Hahn J.H."/>
            <person name="Sangsakoo G."/>
            <person name="Vanavichit A."/>
            <person name="de Mattos Luiz.A.T."/>
            <person name="Zimmer P.D."/>
            <person name="Malone G."/>
            <person name="Dellagostin O."/>
            <person name="de Oliveira A.C."/>
            <person name="Bevan M."/>
            <person name="Bancroft I."/>
            <person name="Minx P."/>
            <person name="Cordum H."/>
            <person name="Wilson R."/>
            <person name="Cheng Z."/>
            <person name="Jin W."/>
            <person name="Jiang J."/>
            <person name="Leong S.A."/>
            <person name="Iwama H."/>
            <person name="Gojobori T."/>
            <person name="Itoh T."/>
            <person name="Niimura Y."/>
            <person name="Fujii Y."/>
            <person name="Habara T."/>
            <person name="Sakai H."/>
            <person name="Sato Y."/>
            <person name="Wilson G."/>
            <person name="Kumar K."/>
            <person name="McCouch S."/>
            <person name="Juretic N."/>
            <person name="Hoen D."/>
            <person name="Wright S."/>
            <person name="Bruskiewich R."/>
            <person name="Bureau T."/>
            <person name="Miyao A."/>
            <person name="Hirochika H."/>
            <person name="Nishikawa T."/>
            <person name="Kadowaki K."/>
            <person name="Sugiura M."/>
            <person name="Burr B."/>
            <person name="Sasaki T."/>
        </authorList>
    </citation>
    <scope>NUCLEOTIDE SEQUENCE [LARGE SCALE GENOMIC DNA]</scope>
    <source>
        <strain evidence="3">cv. Nipponbare</strain>
    </source>
</reference>
<organism evidence="2 3">
    <name type="scientific">Oryza sativa subsp. japonica</name>
    <name type="common">Rice</name>
    <dbReference type="NCBI Taxonomy" id="39947"/>
    <lineage>
        <taxon>Eukaryota</taxon>
        <taxon>Viridiplantae</taxon>
        <taxon>Streptophyta</taxon>
        <taxon>Embryophyta</taxon>
        <taxon>Tracheophyta</taxon>
        <taxon>Spermatophyta</taxon>
        <taxon>Magnoliopsida</taxon>
        <taxon>Liliopsida</taxon>
        <taxon>Poales</taxon>
        <taxon>Poaceae</taxon>
        <taxon>BOP clade</taxon>
        <taxon>Oryzoideae</taxon>
        <taxon>Oryzeae</taxon>
        <taxon>Oryzinae</taxon>
        <taxon>Oryza</taxon>
        <taxon>Oryza sativa</taxon>
    </lineage>
</organism>
<feature type="compositionally biased region" description="Basic residues" evidence="1">
    <location>
        <begin position="187"/>
        <end position="196"/>
    </location>
</feature>
<proteinExistence type="predicted"/>
<name>Q6ERP1_ORYSJ</name>